<feature type="domain" description="SWIM-type" evidence="7">
    <location>
        <begin position="582"/>
        <end position="614"/>
    </location>
</feature>
<feature type="region of interest" description="Disordered" evidence="5">
    <location>
        <begin position="713"/>
        <end position="778"/>
    </location>
</feature>
<dbReference type="OrthoDB" id="1418370at2759"/>
<evidence type="ECO:0000256" key="4">
    <source>
        <dbReference type="PROSITE-ProRule" id="PRU00047"/>
    </source>
</evidence>
<evidence type="ECO:0000259" key="6">
    <source>
        <dbReference type="PROSITE" id="PS50158"/>
    </source>
</evidence>
<evidence type="ECO:0000256" key="1">
    <source>
        <dbReference type="ARBA" id="ARBA00022723"/>
    </source>
</evidence>
<keyword evidence="1" id="KW-0479">Metal-binding</keyword>
<dbReference type="PANTHER" id="PTHR31973">
    <property type="entry name" value="POLYPROTEIN, PUTATIVE-RELATED"/>
    <property type="match status" value="1"/>
</dbReference>
<evidence type="ECO:0000259" key="7">
    <source>
        <dbReference type="PROSITE" id="PS50966"/>
    </source>
</evidence>
<feature type="region of interest" description="Disordered" evidence="5">
    <location>
        <begin position="656"/>
        <end position="689"/>
    </location>
</feature>
<dbReference type="AlphaFoldDB" id="A0A6P8BV84"/>
<dbReference type="Proteomes" id="UP000515151">
    <property type="component" value="Chromosome 8"/>
</dbReference>
<evidence type="ECO:0000313" key="8">
    <source>
        <dbReference type="Proteomes" id="UP000515151"/>
    </source>
</evidence>
<dbReference type="InterPro" id="IPR004332">
    <property type="entry name" value="Transposase_MuDR"/>
</dbReference>
<evidence type="ECO:0000256" key="2">
    <source>
        <dbReference type="ARBA" id="ARBA00022771"/>
    </source>
</evidence>
<reference evidence="9" key="2">
    <citation type="submission" date="2025-08" db="UniProtKB">
        <authorList>
            <consortium name="RefSeq"/>
        </authorList>
    </citation>
    <scope>IDENTIFICATION</scope>
    <source>
        <tissue evidence="9">Leaf</tissue>
    </source>
</reference>
<dbReference type="SMART" id="SM00575">
    <property type="entry name" value="ZnF_PMZ"/>
    <property type="match status" value="1"/>
</dbReference>
<evidence type="ECO:0000313" key="9">
    <source>
        <dbReference type="RefSeq" id="XP_031374225.1"/>
    </source>
</evidence>
<sequence length="778" mass="89504">MGKNVLRNDDEVGEEDNLEVYDVDGQEDYFEYEGTEHVDSGVYWNSECIFNEDAEGHLDEEEEHIDEGSDLENGEHIVVSLSPTTADMVISSDEEQGYISEELVDNCISDDDKGDDELGKYPEFDENATFGEVQLELQMLFPNLTMFKKAVTDYNVSIGRVFKFVKNDNERVRAKCRSEGCKWEIYCSWSNEVKTFKVKKFVEPHTCARGFKNKQANKKWLAAQLVDELRSYPTMSAHDAFEWFKRYRGIHVDDYQIYRAMRLARKIVEGSEKLQYQKLWDYCEELRRRNPNSTFGLKVHRPTLELPPTFDRLYICFNANVQGFKAGCRPLIGLDECFLKGYYGGQLLSAVAQDGNQHFYVIAVAVVEQESRDTWSWFLTNFLGDIGQYSDNGWNFISDQQKGLKLALEELCPGAPHRNCVLHIWRNFYNKFKNMELTKQLWKCARSTTMVEFEHNMMIMKRMNEDAWAWLKRFKPDSWSKAGFSDYPKNDNLLNNTCEQFNSKIVKFRGKPIITMLEEIRCYLMGKMNKHRLRANSFVGPIYPVAQSRLDKFRKDSSYWTPEWVGDADGYKFQVWKRPQCKVVDLGAGTCSCRMWQLTGILCAHAIACMAYNNLEPEKYVHAWYSTERWRATYVPYIEPITSESDWHHTELLPIEPPAFKRPSGRPKQKRRQSQGEASNSVNSSNATRKYGETHCSRCGEAGHNIRRCTNEATNDALNRRGNRRTTRGPNASDSQVEAPLGPSGPIVGSQDSIILGPSVPVSLGSIRSASHSSAQVD</sequence>
<dbReference type="GeneID" id="116188915"/>
<dbReference type="PROSITE" id="PS50966">
    <property type="entry name" value="ZF_SWIM"/>
    <property type="match status" value="1"/>
</dbReference>
<dbReference type="GO" id="GO:0003676">
    <property type="term" value="F:nucleic acid binding"/>
    <property type="evidence" value="ECO:0007669"/>
    <property type="project" value="InterPro"/>
</dbReference>
<dbReference type="Pfam" id="PF04434">
    <property type="entry name" value="SWIM"/>
    <property type="match status" value="1"/>
</dbReference>
<dbReference type="Pfam" id="PF03108">
    <property type="entry name" value="DBD_Tnp_Mut"/>
    <property type="match status" value="1"/>
</dbReference>
<organism evidence="8 9">
    <name type="scientific">Punica granatum</name>
    <name type="common">Pomegranate</name>
    <dbReference type="NCBI Taxonomy" id="22663"/>
    <lineage>
        <taxon>Eukaryota</taxon>
        <taxon>Viridiplantae</taxon>
        <taxon>Streptophyta</taxon>
        <taxon>Embryophyta</taxon>
        <taxon>Tracheophyta</taxon>
        <taxon>Spermatophyta</taxon>
        <taxon>Magnoliopsida</taxon>
        <taxon>eudicotyledons</taxon>
        <taxon>Gunneridae</taxon>
        <taxon>Pentapetalae</taxon>
        <taxon>rosids</taxon>
        <taxon>malvids</taxon>
        <taxon>Myrtales</taxon>
        <taxon>Lythraceae</taxon>
        <taxon>Punica</taxon>
    </lineage>
</organism>
<dbReference type="Pfam" id="PF10551">
    <property type="entry name" value="MULE"/>
    <property type="match status" value="1"/>
</dbReference>
<proteinExistence type="predicted"/>
<evidence type="ECO:0000256" key="3">
    <source>
        <dbReference type="ARBA" id="ARBA00022833"/>
    </source>
</evidence>
<keyword evidence="3" id="KW-0862">Zinc</keyword>
<name>A0A6P8BV84_PUNGR</name>
<feature type="domain" description="CCHC-type" evidence="6">
    <location>
        <begin position="696"/>
        <end position="711"/>
    </location>
</feature>
<dbReference type="InterPro" id="IPR001878">
    <property type="entry name" value="Znf_CCHC"/>
</dbReference>
<dbReference type="GO" id="GO:0008270">
    <property type="term" value="F:zinc ion binding"/>
    <property type="evidence" value="ECO:0007669"/>
    <property type="project" value="UniProtKB-KW"/>
</dbReference>
<feature type="compositionally biased region" description="Polar residues" evidence="5">
    <location>
        <begin position="675"/>
        <end position="688"/>
    </location>
</feature>
<reference evidence="8" key="1">
    <citation type="journal article" date="2020" name="Plant Biotechnol. J.">
        <title>The pomegranate (Punica granatum L.) draft genome dissects genetic divergence between soft- and hard-seeded cultivars.</title>
        <authorList>
            <person name="Luo X."/>
            <person name="Li H."/>
            <person name="Wu Z."/>
            <person name="Yao W."/>
            <person name="Zhao P."/>
            <person name="Cao D."/>
            <person name="Yu H."/>
            <person name="Li K."/>
            <person name="Poudel K."/>
            <person name="Zhao D."/>
            <person name="Zhang F."/>
            <person name="Xia X."/>
            <person name="Chen L."/>
            <person name="Wang Q."/>
            <person name="Jing D."/>
            <person name="Cao S."/>
        </authorList>
    </citation>
    <scope>NUCLEOTIDE SEQUENCE [LARGE SCALE GENOMIC DNA]</scope>
    <source>
        <strain evidence="8">cv. Tunisia</strain>
    </source>
</reference>
<feature type="compositionally biased region" description="Basic residues" evidence="5">
    <location>
        <begin position="663"/>
        <end position="673"/>
    </location>
</feature>
<evidence type="ECO:0000256" key="5">
    <source>
        <dbReference type="SAM" id="MobiDB-lite"/>
    </source>
</evidence>
<feature type="compositionally biased region" description="Polar residues" evidence="5">
    <location>
        <begin position="766"/>
        <end position="778"/>
    </location>
</feature>
<keyword evidence="2 4" id="KW-0863">Zinc-finger</keyword>
<protein>
    <submittedName>
        <fullName evidence="9">Uncharacterized protein LOC116188915</fullName>
    </submittedName>
</protein>
<dbReference type="InterPro" id="IPR018289">
    <property type="entry name" value="MULE_transposase_dom"/>
</dbReference>
<dbReference type="InterPro" id="IPR007527">
    <property type="entry name" value="Znf_SWIM"/>
</dbReference>
<dbReference type="InterPro" id="IPR006564">
    <property type="entry name" value="Znf_PMZ"/>
</dbReference>
<accession>A0A6P8BV84</accession>
<gene>
    <name evidence="9" type="primary">LOC116188915</name>
</gene>
<dbReference type="RefSeq" id="XP_031374225.1">
    <property type="nucleotide sequence ID" value="XM_031518365.1"/>
</dbReference>
<dbReference type="PANTHER" id="PTHR31973:SF187">
    <property type="entry name" value="MUTATOR TRANSPOSASE MUDRA PROTEIN"/>
    <property type="match status" value="1"/>
</dbReference>
<keyword evidence="8" id="KW-1185">Reference proteome</keyword>
<dbReference type="PROSITE" id="PS50158">
    <property type="entry name" value="ZF_CCHC"/>
    <property type="match status" value="1"/>
</dbReference>